<reference evidence="2 3" key="1">
    <citation type="journal article" date="2010" name="Stand. Genomic Sci.">
        <title>Non-contiguous finished genome sequence of Aminomonas paucivorans type strain (GLU-3).</title>
        <authorList>
            <person name="Pitluck S."/>
            <person name="Yasawong M."/>
            <person name="Held B."/>
            <person name="Lapidus A."/>
            <person name="Nolan M."/>
            <person name="Copeland A."/>
            <person name="Lucas S."/>
            <person name="Del Rio T.G."/>
            <person name="Tice H."/>
            <person name="Cheng J.F."/>
            <person name="Chertkov O."/>
            <person name="Goodwin L."/>
            <person name="Tapia R."/>
            <person name="Han C."/>
            <person name="Liolios K."/>
            <person name="Ivanova N."/>
            <person name="Mavromatis K."/>
            <person name="Ovchinnikova G."/>
            <person name="Pati A."/>
            <person name="Chen A."/>
            <person name="Palaniappan K."/>
            <person name="Land M."/>
            <person name="Hauser L."/>
            <person name="Chang Y.J."/>
            <person name="Jeffries C.D."/>
            <person name="Pukall R."/>
            <person name="Spring S."/>
            <person name="Rohde M."/>
            <person name="Sikorski J."/>
            <person name="Goker M."/>
            <person name="Woyke T."/>
            <person name="Bristow J."/>
            <person name="Eisen J.A."/>
            <person name="Markowitz V."/>
            <person name="Hugenholtz P."/>
            <person name="Kyrpides N.C."/>
            <person name="Klenk H.P."/>
        </authorList>
    </citation>
    <scope>NUCLEOTIDE SEQUENCE [LARGE SCALE GENOMIC DNA]</scope>
    <source>
        <strain evidence="2 3">DSM 12260</strain>
    </source>
</reference>
<dbReference type="Gene3D" id="1.20.120.490">
    <property type="entry name" value="Hypothetical protein TM1646-like domain"/>
    <property type="match status" value="1"/>
</dbReference>
<accession>E3CZ94</accession>
<dbReference type="InterPro" id="IPR005585">
    <property type="entry name" value="DUF327"/>
</dbReference>
<proteinExistence type="predicted"/>
<dbReference type="AlphaFoldDB" id="E3CZ94"/>
<feature type="region of interest" description="Disordered" evidence="1">
    <location>
        <begin position="1"/>
        <end position="38"/>
    </location>
</feature>
<dbReference type="Proteomes" id="UP000005096">
    <property type="component" value="Chromosome"/>
</dbReference>
<name>E3CZ94_9BACT</name>
<dbReference type="RefSeq" id="WP_006300968.1">
    <property type="nucleotide sequence ID" value="NZ_CM001022.1"/>
</dbReference>
<evidence type="ECO:0000313" key="3">
    <source>
        <dbReference type="Proteomes" id="UP000005096"/>
    </source>
</evidence>
<protein>
    <recommendedName>
        <fullName evidence="4">DUF327 domain-containing protein</fullName>
    </recommendedName>
</protein>
<dbReference type="Pfam" id="PF03885">
    <property type="entry name" value="DUF327"/>
    <property type="match status" value="1"/>
</dbReference>
<dbReference type="EMBL" id="CM001022">
    <property type="protein sequence ID" value="EFQ23765.1"/>
    <property type="molecule type" value="Genomic_DNA"/>
</dbReference>
<evidence type="ECO:0000256" key="1">
    <source>
        <dbReference type="SAM" id="MobiDB-lite"/>
    </source>
</evidence>
<sequence length="147" mass="16728">MKVEGPRKPRSDAAGAASGDAKGRQGSPGATTAGQESAFQSTFEEMEAVRLIEELEQVGDRLSRYPSLSLMARYRGLVRLLLRKAQEGIRVRRDFRWRRTERTLYVLIQRTDSALEEMEEILRREGDRTRLLDLVEEVKGCLISMLS</sequence>
<dbReference type="SUPFAM" id="SSF158397">
    <property type="entry name" value="TM1646-like"/>
    <property type="match status" value="1"/>
</dbReference>
<dbReference type="STRING" id="584708.Apau_1344"/>
<evidence type="ECO:0000313" key="2">
    <source>
        <dbReference type="EMBL" id="EFQ23765.1"/>
    </source>
</evidence>
<dbReference type="eggNOG" id="COG1728">
    <property type="taxonomic scope" value="Bacteria"/>
</dbReference>
<feature type="compositionally biased region" description="Basic and acidic residues" evidence="1">
    <location>
        <begin position="1"/>
        <end position="11"/>
    </location>
</feature>
<gene>
    <name evidence="2" type="ORF">Apau_1344</name>
</gene>
<keyword evidence="3" id="KW-1185">Reference proteome</keyword>
<dbReference type="PaxDb" id="584708-Apau_1344"/>
<dbReference type="InterPro" id="IPR024042">
    <property type="entry name" value="TM1646-like_dom_sf"/>
</dbReference>
<feature type="compositionally biased region" description="Polar residues" evidence="1">
    <location>
        <begin position="28"/>
        <end position="38"/>
    </location>
</feature>
<evidence type="ECO:0008006" key="4">
    <source>
        <dbReference type="Google" id="ProtNLM"/>
    </source>
</evidence>
<dbReference type="HOGENOM" id="CLU_148081_0_0_0"/>
<organism evidence="2 3">
    <name type="scientific">Aminomonas paucivorans DSM 12260</name>
    <dbReference type="NCBI Taxonomy" id="584708"/>
    <lineage>
        <taxon>Bacteria</taxon>
        <taxon>Thermotogati</taxon>
        <taxon>Synergistota</taxon>
        <taxon>Synergistia</taxon>
        <taxon>Synergistales</taxon>
        <taxon>Synergistaceae</taxon>
        <taxon>Aminomonas</taxon>
    </lineage>
</organism>